<evidence type="ECO:0000313" key="2">
    <source>
        <dbReference type="EMBL" id="CAH3119792.1"/>
    </source>
</evidence>
<organism evidence="2 3">
    <name type="scientific">Pocillopora meandrina</name>
    <dbReference type="NCBI Taxonomy" id="46732"/>
    <lineage>
        <taxon>Eukaryota</taxon>
        <taxon>Metazoa</taxon>
        <taxon>Cnidaria</taxon>
        <taxon>Anthozoa</taxon>
        <taxon>Hexacorallia</taxon>
        <taxon>Scleractinia</taxon>
        <taxon>Astrocoeniina</taxon>
        <taxon>Pocilloporidae</taxon>
        <taxon>Pocillopora</taxon>
    </lineage>
</organism>
<feature type="chain" id="PRO_5043448827" description="Secreted protein" evidence="1">
    <location>
        <begin position="30"/>
        <end position="113"/>
    </location>
</feature>
<protein>
    <recommendedName>
        <fullName evidence="4">Secreted protein</fullName>
    </recommendedName>
</protein>
<proteinExistence type="predicted"/>
<evidence type="ECO:0000313" key="3">
    <source>
        <dbReference type="Proteomes" id="UP001159428"/>
    </source>
</evidence>
<evidence type="ECO:0008006" key="4">
    <source>
        <dbReference type="Google" id="ProtNLM"/>
    </source>
</evidence>
<dbReference type="AlphaFoldDB" id="A0AAU9WNA7"/>
<feature type="signal peptide" evidence="1">
    <location>
        <begin position="1"/>
        <end position="29"/>
    </location>
</feature>
<keyword evidence="1" id="KW-0732">Signal</keyword>
<reference evidence="2 3" key="1">
    <citation type="submission" date="2022-05" db="EMBL/GenBank/DDBJ databases">
        <authorList>
            <consortium name="Genoscope - CEA"/>
            <person name="William W."/>
        </authorList>
    </citation>
    <scope>NUCLEOTIDE SEQUENCE [LARGE SCALE GENOMIC DNA]</scope>
</reference>
<sequence>MLYIGDVWPFSIIRVVLLVFALFDQVSEAKTHQEAPHSRQCKAWSPWSLSFFTGNSHPEGLPGISWGQEICQLLPEDPPGTHPYFISLFDPKRNIPFYSAYKVTAQQAPFIGK</sequence>
<name>A0AAU9WNA7_9CNID</name>
<accession>A0AAU9WNA7</accession>
<keyword evidence="3" id="KW-1185">Reference proteome</keyword>
<dbReference type="Proteomes" id="UP001159428">
    <property type="component" value="Unassembled WGS sequence"/>
</dbReference>
<evidence type="ECO:0000256" key="1">
    <source>
        <dbReference type="SAM" id="SignalP"/>
    </source>
</evidence>
<gene>
    <name evidence="2" type="ORF">PMEA_00008489</name>
</gene>
<comment type="caution">
    <text evidence="2">The sequence shown here is derived from an EMBL/GenBank/DDBJ whole genome shotgun (WGS) entry which is preliminary data.</text>
</comment>
<dbReference type="EMBL" id="CALNXJ010000017">
    <property type="protein sequence ID" value="CAH3119792.1"/>
    <property type="molecule type" value="Genomic_DNA"/>
</dbReference>